<evidence type="ECO:0000313" key="1">
    <source>
        <dbReference type="EMBL" id="GBN44726.1"/>
    </source>
</evidence>
<protein>
    <submittedName>
        <fullName evidence="1">Uncharacterized protein</fullName>
    </submittedName>
</protein>
<organism evidence="1 2">
    <name type="scientific">Araneus ventricosus</name>
    <name type="common">Orbweaver spider</name>
    <name type="synonym">Epeira ventricosa</name>
    <dbReference type="NCBI Taxonomy" id="182803"/>
    <lineage>
        <taxon>Eukaryota</taxon>
        <taxon>Metazoa</taxon>
        <taxon>Ecdysozoa</taxon>
        <taxon>Arthropoda</taxon>
        <taxon>Chelicerata</taxon>
        <taxon>Arachnida</taxon>
        <taxon>Araneae</taxon>
        <taxon>Araneomorphae</taxon>
        <taxon>Entelegynae</taxon>
        <taxon>Araneoidea</taxon>
        <taxon>Araneidae</taxon>
        <taxon>Araneus</taxon>
    </lineage>
</organism>
<name>A0A4Y2P3Z4_ARAVE</name>
<dbReference type="AlphaFoldDB" id="A0A4Y2P3Z4"/>
<keyword evidence="2" id="KW-1185">Reference proteome</keyword>
<dbReference type="EMBL" id="BGPR01010186">
    <property type="protein sequence ID" value="GBN44726.1"/>
    <property type="molecule type" value="Genomic_DNA"/>
</dbReference>
<dbReference type="Proteomes" id="UP000499080">
    <property type="component" value="Unassembled WGS sequence"/>
</dbReference>
<reference evidence="1 2" key="1">
    <citation type="journal article" date="2019" name="Sci. Rep.">
        <title>Orb-weaving spider Araneus ventricosus genome elucidates the spidroin gene catalogue.</title>
        <authorList>
            <person name="Kono N."/>
            <person name="Nakamura H."/>
            <person name="Ohtoshi R."/>
            <person name="Moran D.A.P."/>
            <person name="Shinohara A."/>
            <person name="Yoshida Y."/>
            <person name="Fujiwara M."/>
            <person name="Mori M."/>
            <person name="Tomita M."/>
            <person name="Arakawa K."/>
        </authorList>
    </citation>
    <scope>NUCLEOTIDE SEQUENCE [LARGE SCALE GENOMIC DNA]</scope>
</reference>
<gene>
    <name evidence="1" type="ORF">AVEN_113115_1</name>
</gene>
<sequence length="117" mass="13150">MFIACTERLRTINTYTSVRCEILGGAAHARMLRERKHVRLLLLGVCLFKSESGLRGEKMSLVKSTRWPMNPTCGLGQGLLERVIQKPFLWGRSNRLLRHDTPSLSDGPLSTLVSCLP</sequence>
<proteinExistence type="predicted"/>
<accession>A0A4Y2P3Z4</accession>
<comment type="caution">
    <text evidence="1">The sequence shown here is derived from an EMBL/GenBank/DDBJ whole genome shotgun (WGS) entry which is preliminary data.</text>
</comment>
<evidence type="ECO:0000313" key="2">
    <source>
        <dbReference type="Proteomes" id="UP000499080"/>
    </source>
</evidence>